<reference evidence="1 2" key="1">
    <citation type="submission" date="2023-04" db="EMBL/GenBank/DDBJ databases">
        <title>Ectobacillus antri isolated from activated sludge.</title>
        <authorList>
            <person name="Yan P."/>
            <person name="Liu X."/>
        </authorList>
    </citation>
    <scope>NUCLEOTIDE SEQUENCE [LARGE SCALE GENOMIC DNA]</scope>
    <source>
        <strain evidence="1 2">C18H</strain>
    </source>
</reference>
<organism evidence="1 2">
    <name type="scientific">Ectobacillus antri</name>
    <dbReference type="NCBI Taxonomy" id="2486280"/>
    <lineage>
        <taxon>Bacteria</taxon>
        <taxon>Bacillati</taxon>
        <taxon>Bacillota</taxon>
        <taxon>Bacilli</taxon>
        <taxon>Bacillales</taxon>
        <taxon>Bacillaceae</taxon>
        <taxon>Ectobacillus</taxon>
    </lineage>
</organism>
<comment type="caution">
    <text evidence="1">The sequence shown here is derived from an EMBL/GenBank/DDBJ whole genome shotgun (WGS) entry which is preliminary data.</text>
</comment>
<evidence type="ECO:0000313" key="1">
    <source>
        <dbReference type="EMBL" id="MDG5754057.1"/>
    </source>
</evidence>
<gene>
    <name evidence="1" type="ORF">P6P90_08735</name>
</gene>
<name>A0ABT6H4Z9_9BACI</name>
<proteinExistence type="predicted"/>
<protein>
    <submittedName>
        <fullName evidence="1">YuzF family protein</fullName>
    </submittedName>
</protein>
<dbReference type="InterPro" id="IPR020139">
    <property type="entry name" value="DUF2642"/>
</dbReference>
<dbReference type="Pfam" id="PF10842">
    <property type="entry name" value="DUF2642"/>
    <property type="match status" value="1"/>
</dbReference>
<keyword evidence="2" id="KW-1185">Reference proteome</keyword>
<dbReference type="EMBL" id="JARULN010000006">
    <property type="protein sequence ID" value="MDG5754057.1"/>
    <property type="molecule type" value="Genomic_DNA"/>
</dbReference>
<accession>A0ABT6H4Z9</accession>
<sequence>MDHDFRNGYQLKGEVVSSVDPYVVQTLQSVVGKRLVVDTVRGAVRGTLKDVKPDHIVIEEKNTPFFVRIQQIVWIMPEL</sequence>
<evidence type="ECO:0000313" key="2">
    <source>
        <dbReference type="Proteomes" id="UP001218246"/>
    </source>
</evidence>
<dbReference type="Proteomes" id="UP001218246">
    <property type="component" value="Unassembled WGS sequence"/>
</dbReference>